<dbReference type="InterPro" id="IPR050742">
    <property type="entry name" value="Helicase_Restrict-Modif_Enz"/>
</dbReference>
<dbReference type="InterPro" id="IPR001650">
    <property type="entry name" value="Helicase_C-like"/>
</dbReference>
<dbReference type="PROSITE" id="PS51192">
    <property type="entry name" value="HELICASE_ATP_BIND_1"/>
    <property type="match status" value="1"/>
</dbReference>
<dbReference type="GO" id="GO:0003677">
    <property type="term" value="F:DNA binding"/>
    <property type="evidence" value="ECO:0007669"/>
    <property type="project" value="InterPro"/>
</dbReference>
<dbReference type="PANTHER" id="PTHR47396:SF1">
    <property type="entry name" value="ATP-DEPENDENT HELICASE IRC3-RELATED"/>
    <property type="match status" value="1"/>
</dbReference>
<evidence type="ECO:0000259" key="1">
    <source>
        <dbReference type="PROSITE" id="PS51192"/>
    </source>
</evidence>
<evidence type="ECO:0000313" key="4">
    <source>
        <dbReference type="Proteomes" id="UP000198614"/>
    </source>
</evidence>
<accession>A0A1G7QJW4</accession>
<dbReference type="GO" id="GO:0005524">
    <property type="term" value="F:ATP binding"/>
    <property type="evidence" value="ECO:0007669"/>
    <property type="project" value="InterPro"/>
</dbReference>
<proteinExistence type="predicted"/>
<evidence type="ECO:0000313" key="3">
    <source>
        <dbReference type="EMBL" id="SDF98765.1"/>
    </source>
</evidence>
<evidence type="ECO:0000259" key="2">
    <source>
        <dbReference type="PROSITE" id="PS51194"/>
    </source>
</evidence>
<dbReference type="Pfam" id="PF00271">
    <property type="entry name" value="Helicase_C"/>
    <property type="match status" value="1"/>
</dbReference>
<dbReference type="PANTHER" id="PTHR47396">
    <property type="entry name" value="TYPE I RESTRICTION ENZYME ECOKI R PROTEIN"/>
    <property type="match status" value="1"/>
</dbReference>
<name>A0A1G7QJW4_9ACTN</name>
<feature type="domain" description="Helicase ATP-binding" evidence="1">
    <location>
        <begin position="1209"/>
        <end position="1382"/>
    </location>
</feature>
<dbReference type="Proteomes" id="UP000198614">
    <property type="component" value="Unassembled WGS sequence"/>
</dbReference>
<reference evidence="3 4" key="1">
    <citation type="submission" date="2016-10" db="EMBL/GenBank/DDBJ databases">
        <authorList>
            <person name="de Groot N.N."/>
        </authorList>
    </citation>
    <scope>NUCLEOTIDE SEQUENCE [LARGE SCALE GENOMIC DNA]</scope>
    <source>
        <strain evidence="3 4">CGMCC 4.1859</strain>
    </source>
</reference>
<dbReference type="InterPro" id="IPR006935">
    <property type="entry name" value="Helicase/UvrB_N"/>
</dbReference>
<dbReference type="NCBIfam" id="NF047352">
    <property type="entry name" value="P_loop_sacsin"/>
    <property type="match status" value="1"/>
</dbReference>
<dbReference type="Gene3D" id="3.40.50.300">
    <property type="entry name" value="P-loop containing nucleotide triphosphate hydrolases"/>
    <property type="match status" value="2"/>
</dbReference>
<dbReference type="InterPro" id="IPR036890">
    <property type="entry name" value="HATPase_C_sf"/>
</dbReference>
<sequence>MEFLVPQQPSSDPSPSSPVISKILEQSARVLETYRVDSGLVQEHANGERRITQGGYGDRQLFEIVQNAADEIANEPGGTVHVVLTEEHLYCANEGTPVTPEGTETILRMGVSRKRGGQIGRFGVGVKSYLVVTDAPQFFSETGSFGFDRAWSRAEIARIAAHALEPDFEAPVLRMARPLDEAAERKVDNVLDELRSWATTVVRLPLLPGAAKRLANDIHNPGAKNGQEEFPKLFQLFSSHVGNVVLEDRRRMPVVRRVISVDQDGERRTIHEKGTGRTASSVSWKVFTAAHQPTEAARGTAGELHDRSTIDISWAVPEFGGTLPYANPAPGRGTFWSFFPTKYEMTLSGALNGAWKTNEDRQNLLDSSPFNQELLQVAAKLVVMSLPKLAPAEDPGAYLVFLPGRDKAVETLSWADGLLMRSIWKLTAILPSLPDQEGRLRVPNDLRIHPDEGRRSGKILKSEWLRMWSACPGRPVDWLHPSVEAAEIRSGKVEHILHAAGHRRATVIEWLEALVDLARPEGSAVAIRILADMITERHPFAEEARRARIVLTETGDLVAPSAGQVWRRSVQDGLRDDLVYVHPKLSDDPSLQMALSSLGIREADSRGRFVGVLDQGFADYSARDWRRFWELFRRAGGSSVVGEIHSRFSKPLETLHVLALDGAFHPMRNCLRPGPIVPEDGSRDRSVAVDLSFHSDDTAVFREFGLRSQPWQATQAAGESWYEEYRKALYEDYCRTLGSKSRPSINRMTTDGSAFADSLHLLLLLSDEGRAAFVQSLPDHLVVERWTRQIGAAASARSAVPSPLRWMVRKHGMVPTSQGLRRPADAVGPQLAGYADVLPVAEISEEKARKLGLPTQVEQVPEALWTKLTEQLLVSEDDAFVGNTYVLMTRLDLPFPEGLTRCRIGESWGNKEDGEIAVAASAEEYRMLRAEAVPALLTASPEDAELLIDKWGMLPFAHVVTKEIRHVPSGESMKLVDAYPTLRQRLGNAVKNYELQYCSELDEITKTPNGMKPKPLKSALLGATVLVLNPKSRLDALVAADRELRWNLGDAGCRAVLAMQRQHEHNKETQQALQAVREADTVVEKLALLLGAKMLQERLPEGLLESERRELGGGKPSAERIAQMAYNSHGDGVLHAYAKDIQARFPNHAPSSFTGSVAAVKFVSDLKFPDVFAGFSTPKLSPRIDVDGPREFPRLHDYQERLAANIFHMLDRAQPQRGMLSLPTGAGKTRVTAEAVIRWIKQDDDLGGPILWIAQTEELCEQAVQSWKFVWDKVGAEKQLSISRLWSTNEAGPIVGRPQLVVATDAKLRNCLETDSYAWLRKAALVIVDEAHVAISPQYTDILAQLGLPHSRTERHLLGLTATPFRNTNEEQTRRLVQRFGGKRLDDGIFQGDPYMELQDLGMLARVEHDELLGGTIELTQDEKTRADQMSVLSKAAEQRLADDYDRNQRIIDKIRAMPRDWPVLVFATSVSHAKFLAAKLNDRGITAGAVDSATTPADRSNRIAAFRQGRLRVLTNYGVLTQGFDAPATRAVVVARPTYSPNVYQQMIGRGLRGPRNGGKEMCLILNVRDNITNYGKALAFTQFEHLWSAK</sequence>
<dbReference type="PROSITE" id="PS51194">
    <property type="entry name" value="HELICASE_CTER"/>
    <property type="match status" value="1"/>
</dbReference>
<dbReference type="SMART" id="SM00487">
    <property type="entry name" value="DEXDc"/>
    <property type="match status" value="1"/>
</dbReference>
<dbReference type="InterPro" id="IPR014001">
    <property type="entry name" value="Helicase_ATP-bd"/>
</dbReference>
<keyword evidence="3" id="KW-0378">Hydrolase</keyword>
<dbReference type="OrthoDB" id="9776021at2"/>
<dbReference type="GO" id="GO:0016787">
    <property type="term" value="F:hydrolase activity"/>
    <property type="evidence" value="ECO:0007669"/>
    <property type="project" value="InterPro"/>
</dbReference>
<keyword evidence="3" id="KW-0347">Helicase</keyword>
<dbReference type="GO" id="GO:0004386">
    <property type="term" value="F:helicase activity"/>
    <property type="evidence" value="ECO:0007669"/>
    <property type="project" value="UniProtKB-KW"/>
</dbReference>
<organism evidence="3 4">
    <name type="scientific">Streptomyces griseoaurantiacus</name>
    <dbReference type="NCBI Taxonomy" id="68213"/>
    <lineage>
        <taxon>Bacteria</taxon>
        <taxon>Bacillati</taxon>
        <taxon>Actinomycetota</taxon>
        <taxon>Actinomycetes</taxon>
        <taxon>Kitasatosporales</taxon>
        <taxon>Streptomycetaceae</taxon>
        <taxon>Streptomyces</taxon>
        <taxon>Streptomyces aurantiacus group</taxon>
    </lineage>
</organism>
<dbReference type="GO" id="GO:0005829">
    <property type="term" value="C:cytosol"/>
    <property type="evidence" value="ECO:0007669"/>
    <property type="project" value="TreeGrafter"/>
</dbReference>
<dbReference type="SMART" id="SM00490">
    <property type="entry name" value="HELICc"/>
    <property type="match status" value="1"/>
</dbReference>
<dbReference type="SUPFAM" id="SSF52540">
    <property type="entry name" value="P-loop containing nucleoside triphosphate hydrolases"/>
    <property type="match status" value="1"/>
</dbReference>
<dbReference type="InterPro" id="IPR027417">
    <property type="entry name" value="P-loop_NTPase"/>
</dbReference>
<feature type="domain" description="Helicase C-terminal" evidence="2">
    <location>
        <begin position="1450"/>
        <end position="1592"/>
    </location>
</feature>
<dbReference type="SUPFAM" id="SSF55874">
    <property type="entry name" value="ATPase domain of HSP90 chaperone/DNA topoisomerase II/histidine kinase"/>
    <property type="match status" value="1"/>
</dbReference>
<keyword evidence="3" id="KW-0547">Nucleotide-binding</keyword>
<keyword evidence="3" id="KW-0067">ATP-binding</keyword>
<dbReference type="Pfam" id="PF04851">
    <property type="entry name" value="ResIII"/>
    <property type="match status" value="1"/>
</dbReference>
<dbReference type="EMBL" id="FNAX01000013">
    <property type="protein sequence ID" value="SDF98765.1"/>
    <property type="molecule type" value="Genomic_DNA"/>
</dbReference>
<protein>
    <submittedName>
        <fullName evidence="3">Superfamily II DNA or RNA helicase</fullName>
    </submittedName>
</protein>
<gene>
    <name evidence="3" type="ORF">SAMN05216260_11317</name>
</gene>